<accession>A0A8H4UQB6</accession>
<organism evidence="1 2">
    <name type="scientific">Fusarium zealandicum</name>
    <dbReference type="NCBI Taxonomy" id="1053134"/>
    <lineage>
        <taxon>Eukaryota</taxon>
        <taxon>Fungi</taxon>
        <taxon>Dikarya</taxon>
        <taxon>Ascomycota</taxon>
        <taxon>Pezizomycotina</taxon>
        <taxon>Sordariomycetes</taxon>
        <taxon>Hypocreomycetidae</taxon>
        <taxon>Hypocreales</taxon>
        <taxon>Nectriaceae</taxon>
        <taxon>Fusarium</taxon>
        <taxon>Fusarium staphyleae species complex</taxon>
    </lineage>
</organism>
<evidence type="ECO:0008006" key="3">
    <source>
        <dbReference type="Google" id="ProtNLM"/>
    </source>
</evidence>
<keyword evidence="2" id="KW-1185">Reference proteome</keyword>
<dbReference type="AlphaFoldDB" id="A0A8H4UQB6"/>
<proteinExistence type="predicted"/>
<sequence>MSRTALLDLPTEIYQTIFGHFCAHCTPGPELTSLRKGGVSASTRRTLAALSQSCRSLHQVATPLLYHEVVGDAWQLDQALDFLRTISQRPDLAACVRHFSLGKYPTHPGQHWLSIKKLAKSRGVLLPFKNPPHYEDPRLSGLLFDISLSLVPHVQKLGVTVFSGGDYGNYLPSSTRLSSLKELRLSLEDDYAESLQMSDFAMLFKMTPSLENLEVGMCFSAFRGVALGNLKTLKLKNSILKLKDLRDVAVRCTKLETFIFHTSMTEEQAPSGLEHFAPRQIVQALTPRKGTLRHLEIQCDWEPFTSVSPKGLVTSVKELTALETLYLDVNCLCYGSTDDFEQAHDTVAASLMVGLLPASIKTVIIDGDRSSLYEPILKLARHAQKGALPQLGNFKVTGFHSSFPPFSFHKVGAAMEAAGIVFEASEKSIFLP</sequence>
<dbReference type="EMBL" id="JABEYC010000189">
    <property type="protein sequence ID" value="KAF4981038.1"/>
    <property type="molecule type" value="Genomic_DNA"/>
</dbReference>
<dbReference type="SUPFAM" id="SSF52047">
    <property type="entry name" value="RNI-like"/>
    <property type="match status" value="1"/>
</dbReference>
<dbReference type="OrthoDB" id="5069382at2759"/>
<name>A0A8H4UQB6_9HYPO</name>
<gene>
    <name evidence="1" type="ORF">FZEAL_3090</name>
</gene>
<reference evidence="1" key="2">
    <citation type="submission" date="2020-05" db="EMBL/GenBank/DDBJ databases">
        <authorList>
            <person name="Kim H.-S."/>
            <person name="Proctor R.H."/>
            <person name="Brown D.W."/>
        </authorList>
    </citation>
    <scope>NUCLEOTIDE SEQUENCE</scope>
    <source>
        <strain evidence="1">NRRL 22465</strain>
    </source>
</reference>
<protein>
    <recommendedName>
        <fullName evidence="3">F-box domain-containing protein</fullName>
    </recommendedName>
</protein>
<evidence type="ECO:0000313" key="2">
    <source>
        <dbReference type="Proteomes" id="UP000635477"/>
    </source>
</evidence>
<dbReference type="Proteomes" id="UP000635477">
    <property type="component" value="Unassembled WGS sequence"/>
</dbReference>
<reference evidence="1" key="1">
    <citation type="journal article" date="2020" name="BMC Genomics">
        <title>Correction to: Identification and distribution of gene clusters required for synthesis of sphingolipid metabolism inhibitors in diverse species of the filamentous fungus Fusarium.</title>
        <authorList>
            <person name="Kim H.S."/>
            <person name="Lohmar J.M."/>
            <person name="Busman M."/>
            <person name="Brown D.W."/>
            <person name="Naumann T.A."/>
            <person name="Divon H.H."/>
            <person name="Lysoe E."/>
            <person name="Uhlig S."/>
            <person name="Proctor R.H."/>
        </authorList>
    </citation>
    <scope>NUCLEOTIDE SEQUENCE</scope>
    <source>
        <strain evidence="1">NRRL 22465</strain>
    </source>
</reference>
<comment type="caution">
    <text evidence="1">The sequence shown here is derived from an EMBL/GenBank/DDBJ whole genome shotgun (WGS) entry which is preliminary data.</text>
</comment>
<dbReference type="Gene3D" id="3.80.10.10">
    <property type="entry name" value="Ribonuclease Inhibitor"/>
    <property type="match status" value="1"/>
</dbReference>
<evidence type="ECO:0000313" key="1">
    <source>
        <dbReference type="EMBL" id="KAF4981038.1"/>
    </source>
</evidence>
<dbReference type="InterPro" id="IPR032675">
    <property type="entry name" value="LRR_dom_sf"/>
</dbReference>